<keyword evidence="1" id="KW-0732">Signal</keyword>
<name>A0A5B0RA74_PUCGR</name>
<feature type="signal peptide" evidence="1">
    <location>
        <begin position="1"/>
        <end position="19"/>
    </location>
</feature>
<evidence type="ECO:0000313" key="2">
    <source>
        <dbReference type="EMBL" id="KAA1122219.1"/>
    </source>
</evidence>
<evidence type="ECO:0000256" key="1">
    <source>
        <dbReference type="SAM" id="SignalP"/>
    </source>
</evidence>
<protein>
    <submittedName>
        <fullName evidence="2">Uncharacterized protein</fullName>
    </submittedName>
</protein>
<dbReference type="AlphaFoldDB" id="A0A5B0RA74"/>
<reference evidence="2 3" key="1">
    <citation type="submission" date="2019-05" db="EMBL/GenBank/DDBJ databases">
        <title>Emergence of the Ug99 lineage of the wheat stem rust pathogen through somatic hybridization.</title>
        <authorList>
            <person name="Li F."/>
            <person name="Upadhyaya N.M."/>
            <person name="Sperschneider J."/>
            <person name="Matny O."/>
            <person name="Nguyen-Phuc H."/>
            <person name="Mago R."/>
            <person name="Raley C."/>
            <person name="Miller M.E."/>
            <person name="Silverstein K.A.T."/>
            <person name="Henningsen E."/>
            <person name="Hirsch C.D."/>
            <person name="Visser B."/>
            <person name="Pretorius Z.A."/>
            <person name="Steffenson B.J."/>
            <person name="Schwessinger B."/>
            <person name="Dodds P.N."/>
            <person name="Figueroa M."/>
        </authorList>
    </citation>
    <scope>NUCLEOTIDE SEQUENCE [LARGE SCALE GENOMIC DNA]</scope>
    <source>
        <strain evidence="2 3">Ug99</strain>
    </source>
</reference>
<evidence type="ECO:0000313" key="3">
    <source>
        <dbReference type="Proteomes" id="UP000325313"/>
    </source>
</evidence>
<feature type="chain" id="PRO_5023064239" evidence="1">
    <location>
        <begin position="20"/>
        <end position="633"/>
    </location>
</feature>
<sequence>MHPLFSILISLQFLIACKAMDDLDSWKIIFAPDEIPSNLNDILGPPISAPGSLTNPTYTSTGSTTIKTCSKISNKPNMDNQGQIHLHHCLNPDEISSYQLVPTDSTGICSNSESTRLQTDSDESNSLGSFWLETSLQNSQGNYNHHDHDIPSSSSFQKLHQAHSLVMLPKHNSDQSSISNACDEICIFQEEYFPEISLPYKSTESLVNHERVKHIASMFTSSSSFNTQEFCRNQFSQRDESRAIHQLKESFGVPHKDLIHAKDIQGSAFDSLWLASNFQSSSPRKVKSNAHPVAQLSLDSSSQPQNVRGMTKVNSKKRKYVGGLDHTNSRCQKEDTNIISNPSPGTEINENQEVTRKPNPKDFSFSLDVFGINNPLDKDTRIIGNIMRNIQSNKISAGRLEVDIDNPEEAWEFFRSVSIEKRRDTNIHGRGVFPYRRTFLKDSIHQLLSKSQSWINYWEKNYGIDFNDSVKLFKTLTISKRFDQDEIENFLILFLFYVDMIHEIIVKKGHSKGMDNGNLDENCKTNHIKQALESFEKIGQTLGILAIHEDSEFEYPRNTLHPNDSQIKFTDPYYALWSCLEQWTISLDDKNLHQILFKTNSVLRTCKTFFNDIFSYSIRKLNEKMFLQGSPFN</sequence>
<dbReference type="Proteomes" id="UP000325313">
    <property type="component" value="Unassembled WGS sequence"/>
</dbReference>
<proteinExistence type="predicted"/>
<organism evidence="2 3">
    <name type="scientific">Puccinia graminis f. sp. tritici</name>
    <dbReference type="NCBI Taxonomy" id="56615"/>
    <lineage>
        <taxon>Eukaryota</taxon>
        <taxon>Fungi</taxon>
        <taxon>Dikarya</taxon>
        <taxon>Basidiomycota</taxon>
        <taxon>Pucciniomycotina</taxon>
        <taxon>Pucciniomycetes</taxon>
        <taxon>Pucciniales</taxon>
        <taxon>Pucciniaceae</taxon>
        <taxon>Puccinia</taxon>
    </lineage>
</organism>
<comment type="caution">
    <text evidence="2">The sequence shown here is derived from an EMBL/GenBank/DDBJ whole genome shotgun (WGS) entry which is preliminary data.</text>
</comment>
<accession>A0A5B0RA74</accession>
<gene>
    <name evidence="2" type="ORF">PGTUg99_034424</name>
</gene>
<dbReference type="EMBL" id="VDEP01000236">
    <property type="protein sequence ID" value="KAA1122219.1"/>
    <property type="molecule type" value="Genomic_DNA"/>
</dbReference>